<evidence type="ECO:0000313" key="2">
    <source>
        <dbReference type="Proteomes" id="UP000030518"/>
    </source>
</evidence>
<dbReference type="PROSITE" id="PS51257">
    <property type="entry name" value="PROKAR_LIPOPROTEIN"/>
    <property type="match status" value="1"/>
</dbReference>
<organism evidence="1 2">
    <name type="scientific">Lysobacter dokdonensis DS-58</name>
    <dbReference type="NCBI Taxonomy" id="1300345"/>
    <lineage>
        <taxon>Bacteria</taxon>
        <taxon>Pseudomonadati</taxon>
        <taxon>Pseudomonadota</taxon>
        <taxon>Gammaproteobacteria</taxon>
        <taxon>Lysobacterales</taxon>
        <taxon>Lysobacteraceae</taxon>
        <taxon>Noviluteimonas</taxon>
    </lineage>
</organism>
<reference evidence="1 2" key="1">
    <citation type="submission" date="2014-09" db="EMBL/GenBank/DDBJ databases">
        <title>Genome sequences of Lysobacter dokdonensis DS-58.</title>
        <authorList>
            <person name="Kim J.F."/>
            <person name="Kwak M.-J."/>
        </authorList>
    </citation>
    <scope>NUCLEOTIDE SEQUENCE [LARGE SCALE GENOMIC DNA]</scope>
    <source>
        <strain evidence="1 2">DS-58</strain>
    </source>
</reference>
<proteinExistence type="predicted"/>
<evidence type="ECO:0000313" key="1">
    <source>
        <dbReference type="EMBL" id="KGQ19389.1"/>
    </source>
</evidence>
<dbReference type="EMBL" id="JRKJ01000008">
    <property type="protein sequence ID" value="KGQ19389.1"/>
    <property type="molecule type" value="Genomic_DNA"/>
</dbReference>
<keyword evidence="2" id="KW-1185">Reference proteome</keyword>
<accession>A0A0A2X2B6</accession>
<gene>
    <name evidence="1" type="ORF">LF41_3039</name>
</gene>
<dbReference type="Proteomes" id="UP000030518">
    <property type="component" value="Unassembled WGS sequence"/>
</dbReference>
<name>A0A0A2X2B6_9GAMM</name>
<comment type="caution">
    <text evidence="1">The sequence shown here is derived from an EMBL/GenBank/DDBJ whole genome shotgun (WGS) entry which is preliminary data.</text>
</comment>
<protein>
    <submittedName>
        <fullName evidence="1">Uncharacterized protein</fullName>
    </submittedName>
</protein>
<sequence>MRRHFGVAQGVGIACVVAMDKLDQLYQRAEETSAHLFRTFQSDEDFLDDAVVALDAEGLTTLSSQAQREAAVALCFARVREAAAGVDPRHAIPGLALATERYYYGDEELTQSLPMLGTAMKSAIALAWNNVRSPSPPVCVCDDAGLCKLVKAIAAWELLNLHADQAHVFGFGTSVVHAGGLEMLSDRDLGLIHAWQRYTQGRGTNQRTLAQSQQVVWGRFQEFQRAVIEVLRGASPRSMPVFRGTLFEAIGSLDFWLGLYVRFMLLQGVLRMRIAREGAQAAASLGITLFREFPLAFEGIENIPRDKVEAVVHNVFWRRPWYESRIDGPLANMWPERPAIRIDEDTFCVGIANVMDSVNNFIESAVMASQGFGDVKVDPVVFQTYVSRRFEDEVCALFRKAGFTAGSLTTRHAWHTGDDPEPIDHAHRARIPGEIDVVAWHPERRLLLVCECKVLVSPASRRVLTNVWSKLGPDDSKGFHRNLDAKLEWIRGVSRFGDATVIGLLVVDQGAFLAGDAQHRVVELAELEAMLGNLDQLSTRAAGSAPTRTG</sequence>
<dbReference type="AlphaFoldDB" id="A0A0A2X2B6"/>
<dbReference type="PATRIC" id="fig|1300345.3.peg.1581"/>